<dbReference type="SUPFAM" id="SSF48371">
    <property type="entry name" value="ARM repeat"/>
    <property type="match status" value="1"/>
</dbReference>
<dbReference type="InterPro" id="IPR016024">
    <property type="entry name" value="ARM-type_fold"/>
</dbReference>
<evidence type="ECO:0000313" key="3">
    <source>
        <dbReference type="Proteomes" id="UP000324800"/>
    </source>
</evidence>
<dbReference type="AlphaFoldDB" id="A0A5J4VBC4"/>
<accession>A0A5J4VBC4</accession>
<dbReference type="InterPro" id="IPR011989">
    <property type="entry name" value="ARM-like"/>
</dbReference>
<feature type="coiled-coil region" evidence="1">
    <location>
        <begin position="256"/>
        <end position="283"/>
    </location>
</feature>
<proteinExistence type="predicted"/>
<name>A0A5J4VBC4_9EUKA</name>
<dbReference type="Proteomes" id="UP000324800">
    <property type="component" value="Unassembled WGS sequence"/>
</dbReference>
<organism evidence="2 3">
    <name type="scientific">Streblomastix strix</name>
    <dbReference type="NCBI Taxonomy" id="222440"/>
    <lineage>
        <taxon>Eukaryota</taxon>
        <taxon>Metamonada</taxon>
        <taxon>Preaxostyla</taxon>
        <taxon>Oxymonadida</taxon>
        <taxon>Streblomastigidae</taxon>
        <taxon>Streblomastix</taxon>
    </lineage>
</organism>
<dbReference type="EMBL" id="SNRW01008302">
    <property type="protein sequence ID" value="KAA6379737.1"/>
    <property type="molecule type" value="Genomic_DNA"/>
</dbReference>
<gene>
    <name evidence="2" type="ORF">EZS28_024736</name>
</gene>
<comment type="caution">
    <text evidence="2">The sequence shown here is derived from an EMBL/GenBank/DDBJ whole genome shotgun (WGS) entry which is preliminary data.</text>
</comment>
<reference evidence="2 3" key="1">
    <citation type="submission" date="2019-03" db="EMBL/GenBank/DDBJ databases">
        <title>Single cell metagenomics reveals metabolic interactions within the superorganism composed of flagellate Streblomastix strix and complex community of Bacteroidetes bacteria on its surface.</title>
        <authorList>
            <person name="Treitli S.C."/>
            <person name="Kolisko M."/>
            <person name="Husnik F."/>
            <person name="Keeling P."/>
            <person name="Hampl V."/>
        </authorList>
    </citation>
    <scope>NUCLEOTIDE SEQUENCE [LARGE SCALE GENOMIC DNA]</scope>
    <source>
        <strain evidence="2">ST1C</strain>
    </source>
</reference>
<evidence type="ECO:0000313" key="2">
    <source>
        <dbReference type="EMBL" id="KAA6379737.1"/>
    </source>
</evidence>
<sequence length="487" mass="55522">MKGQTWYLNKEMRQGEKGVTNYYPRLPWRQVNVRITTRGEIEKMERIFQRTEGLNKPNDAKCGLEHAFGDSYIARECGAVEQASELIVQTQNAQVKLLCWVVISIIGQLGTVISGELDWTCVCAPLVAMLFQADDAISNIGKKALTTLLEQYEFTAKVLLQVSFIDRAIEALHKSLPNEQQSSSIQLSQIVVMNILTILELILTTSIEKIPISIELLEILDTIIKQVKTNSIRLKAKMILSGFESVWKINNAVQIEENGKDELMQLKLKLRESERKRIEAEVKQQTAGQEMQDLLRIINAQQNIPDIKQTDWIMMQNELEKEEVGTDEQKEEIWIKKINVCQKIIANFIGKVNDEGKKLAIQAGIIDSLHKLLTMQPLERITISHIWAFYIFTYPSSDEVKSLLINKNPYSVLIRLLDHSDILIINRTLASIFNILLTQSETAVSEVHPHFATLQENGGIQKLFALFQNNEYKLIKDVVAQCIVCIF</sequence>
<keyword evidence="1" id="KW-0175">Coiled coil</keyword>
<evidence type="ECO:0000256" key="1">
    <source>
        <dbReference type="SAM" id="Coils"/>
    </source>
</evidence>
<protein>
    <submittedName>
        <fullName evidence="2">Uncharacterized protein</fullName>
    </submittedName>
</protein>
<dbReference type="Gene3D" id="1.25.10.10">
    <property type="entry name" value="Leucine-rich Repeat Variant"/>
    <property type="match status" value="1"/>
</dbReference>